<keyword evidence="4" id="KW-0413">Isomerase</keyword>
<dbReference type="EMBL" id="CP001941">
    <property type="protein sequence ID" value="ADD08994.1"/>
    <property type="molecule type" value="Genomic_DNA"/>
</dbReference>
<protein>
    <submittedName>
        <fullName evidence="4">5-carboxymethyl-2-hydroxymuconate Delta-isomerase</fullName>
        <ecNumber evidence="4">5.3.3.10</ecNumber>
    </submittedName>
</protein>
<dbReference type="PANTHER" id="PTHR11820">
    <property type="entry name" value="ACYLPYRUVASE"/>
    <property type="match status" value="1"/>
</dbReference>
<dbReference type="KEGG" id="abi:Aboo_1185"/>
<keyword evidence="2" id="KW-0479">Metal-binding</keyword>
<dbReference type="SUPFAM" id="SSF56529">
    <property type="entry name" value="FAH"/>
    <property type="match status" value="1"/>
</dbReference>
<dbReference type="GO" id="GO:0018773">
    <property type="term" value="F:acetylpyruvate hydrolase activity"/>
    <property type="evidence" value="ECO:0007669"/>
    <property type="project" value="TreeGrafter"/>
</dbReference>
<feature type="domain" description="Fumarylacetoacetase-like C-terminal" evidence="3">
    <location>
        <begin position="17"/>
        <end position="216"/>
    </location>
</feature>
<dbReference type="OrthoDB" id="6242at2157"/>
<dbReference type="InterPro" id="IPR011234">
    <property type="entry name" value="Fumarylacetoacetase-like_C"/>
</dbReference>
<dbReference type="FunFam" id="3.90.850.10:FF:000003">
    <property type="entry name" value="Fumarylacetoacetate hydrolase domain-containing 1"/>
    <property type="match status" value="1"/>
</dbReference>
<evidence type="ECO:0000256" key="1">
    <source>
        <dbReference type="ARBA" id="ARBA00010211"/>
    </source>
</evidence>
<comment type="similarity">
    <text evidence="1">Belongs to the FAH family.</text>
</comment>
<dbReference type="NCBIfam" id="NF007967">
    <property type="entry name" value="PRK10691.1"/>
    <property type="match status" value="1"/>
</dbReference>
<name>B5IFR2_ACIB4</name>
<dbReference type="eggNOG" id="arCOG00235">
    <property type="taxonomic scope" value="Archaea"/>
</dbReference>
<gene>
    <name evidence="4" type="ordered locus">Aboo_1185</name>
</gene>
<keyword evidence="5" id="KW-1185">Reference proteome</keyword>
<dbReference type="HOGENOM" id="CLU_028458_5_0_2"/>
<sequence>MVLLEFEDETLEIKPSKIVCLGRNYAEHAKEMKSEVPSRPVIFLKPPSALIGPDETIILPKDSKNVHHEVELAVIISQKAKNVKIEKAMDYVLGYTILLDITARDLQDEAKKKGLPWSVSKGYDTFAPIGPRVVDGEIDPHNLEIGLKVNGEIRQKGNTARMIFKIPEIISYISSIMTLEPGDIIATGTPSGVGRIENGDEIEAWIEGIGVLKEKVIRE</sequence>
<dbReference type="STRING" id="439481.Aboo_1185"/>
<dbReference type="InterPro" id="IPR036663">
    <property type="entry name" value="Fumarylacetoacetase_C_sf"/>
</dbReference>
<dbReference type="GeneID" id="8828145"/>
<evidence type="ECO:0000256" key="2">
    <source>
        <dbReference type="ARBA" id="ARBA00022723"/>
    </source>
</evidence>
<dbReference type="EC" id="5.3.3.10" evidence="4"/>
<dbReference type="Gene3D" id="3.90.850.10">
    <property type="entry name" value="Fumarylacetoacetase-like, C-terminal domain"/>
    <property type="match status" value="1"/>
</dbReference>
<dbReference type="GO" id="GO:0046872">
    <property type="term" value="F:metal ion binding"/>
    <property type="evidence" value="ECO:0007669"/>
    <property type="project" value="UniProtKB-KW"/>
</dbReference>
<accession>B5IFR2</accession>
<reference evidence="4" key="1">
    <citation type="submission" date="2010-02" db="EMBL/GenBank/DDBJ databases">
        <title>Complete sequence of Aciduliprofundum boonei T469.</title>
        <authorList>
            <consortium name="US DOE Joint Genome Institute"/>
            <person name="Lucas S."/>
            <person name="Copeland A."/>
            <person name="Lapidus A."/>
            <person name="Cheng J.-F."/>
            <person name="Bruce D."/>
            <person name="Goodwin L."/>
            <person name="Pitluck S."/>
            <person name="Saunders E."/>
            <person name="Detter J.C."/>
            <person name="Han C."/>
            <person name="Tapia R."/>
            <person name="Land M."/>
            <person name="Hauser L."/>
            <person name="Kyrpides N."/>
            <person name="Mikhailova N."/>
            <person name="Flores G."/>
            <person name="Reysenbach A.-L."/>
            <person name="Woyke T."/>
        </authorList>
    </citation>
    <scope>NUCLEOTIDE SEQUENCE</scope>
    <source>
        <strain evidence="4">T469</strain>
    </source>
</reference>
<organism evidence="4 5">
    <name type="scientific">Aciduliprofundum boonei (strain DSM 19572 / T469)</name>
    <dbReference type="NCBI Taxonomy" id="439481"/>
    <lineage>
        <taxon>Archaea</taxon>
        <taxon>Methanobacteriati</taxon>
        <taxon>Thermoplasmatota</taxon>
        <taxon>DHVE2 group</taxon>
        <taxon>Candidatus Aciduliprofundum</taxon>
    </lineage>
</organism>
<dbReference type="GO" id="GO:0008704">
    <property type="term" value="F:5-carboxymethyl-2-hydroxymuconate delta-isomerase activity"/>
    <property type="evidence" value="ECO:0007669"/>
    <property type="project" value="UniProtKB-EC"/>
</dbReference>
<dbReference type="RefSeq" id="WP_008085646.1">
    <property type="nucleotide sequence ID" value="NC_013926.1"/>
</dbReference>
<dbReference type="GO" id="GO:0019752">
    <property type="term" value="P:carboxylic acid metabolic process"/>
    <property type="evidence" value="ECO:0007669"/>
    <property type="project" value="UniProtKB-ARBA"/>
</dbReference>
<evidence type="ECO:0000313" key="5">
    <source>
        <dbReference type="Proteomes" id="UP000001400"/>
    </source>
</evidence>
<evidence type="ECO:0000259" key="3">
    <source>
        <dbReference type="Pfam" id="PF01557"/>
    </source>
</evidence>
<dbReference type="PANTHER" id="PTHR11820:SF7">
    <property type="entry name" value="ACYLPYRUVASE FAHD1, MITOCHONDRIAL"/>
    <property type="match status" value="1"/>
</dbReference>
<evidence type="ECO:0000313" key="4">
    <source>
        <dbReference type="EMBL" id="ADD08994.1"/>
    </source>
</evidence>
<dbReference type="Pfam" id="PF01557">
    <property type="entry name" value="FAA_hydrolase"/>
    <property type="match status" value="1"/>
</dbReference>
<dbReference type="Proteomes" id="UP000001400">
    <property type="component" value="Chromosome"/>
</dbReference>
<dbReference type="AlphaFoldDB" id="B5IFR2"/>
<proteinExistence type="inferred from homology"/>